<evidence type="ECO:0000313" key="4">
    <source>
        <dbReference type="EMBL" id="UZE97150.1"/>
    </source>
</evidence>
<evidence type="ECO:0000256" key="1">
    <source>
        <dbReference type="ARBA" id="ARBA00022801"/>
    </source>
</evidence>
<dbReference type="PANTHER" id="PTHR22946">
    <property type="entry name" value="DIENELACTONE HYDROLASE DOMAIN-CONTAINING PROTEIN-RELATED"/>
    <property type="match status" value="1"/>
</dbReference>
<dbReference type="InterPro" id="IPR022742">
    <property type="entry name" value="Hydrolase_4"/>
</dbReference>
<dbReference type="InterPro" id="IPR029058">
    <property type="entry name" value="AB_hydrolase_fold"/>
</dbReference>
<gene>
    <name evidence="4" type="ORF">NKI27_05225</name>
</gene>
<keyword evidence="5" id="KW-1185">Reference proteome</keyword>
<evidence type="ECO:0000256" key="2">
    <source>
        <dbReference type="ARBA" id="ARBA00038115"/>
    </source>
</evidence>
<dbReference type="InterPro" id="IPR050261">
    <property type="entry name" value="FrsA_esterase"/>
</dbReference>
<dbReference type="RefSeq" id="WP_265048632.1">
    <property type="nucleotide sequence ID" value="NZ_CP100390.1"/>
</dbReference>
<dbReference type="Pfam" id="PF12146">
    <property type="entry name" value="Hydrolase_4"/>
    <property type="match status" value="1"/>
</dbReference>
<organism evidence="4 5">
    <name type="scientific">Alkalimarinus alittae</name>
    <dbReference type="NCBI Taxonomy" id="2961619"/>
    <lineage>
        <taxon>Bacteria</taxon>
        <taxon>Pseudomonadati</taxon>
        <taxon>Pseudomonadota</taxon>
        <taxon>Gammaproteobacteria</taxon>
        <taxon>Alteromonadales</taxon>
        <taxon>Alteromonadaceae</taxon>
        <taxon>Alkalimarinus</taxon>
    </lineage>
</organism>
<proteinExistence type="inferred from homology"/>
<evidence type="ECO:0000313" key="5">
    <source>
        <dbReference type="Proteomes" id="UP001163739"/>
    </source>
</evidence>
<dbReference type="Proteomes" id="UP001163739">
    <property type="component" value="Chromosome"/>
</dbReference>
<dbReference type="PANTHER" id="PTHR22946:SF9">
    <property type="entry name" value="POLYKETIDE TRANSFERASE AF380"/>
    <property type="match status" value="1"/>
</dbReference>
<accession>A0ABY6N533</accession>
<comment type="similarity">
    <text evidence="2">Belongs to the AB hydrolase superfamily. FUS2 hydrolase family.</text>
</comment>
<dbReference type="Gene3D" id="3.40.50.1820">
    <property type="entry name" value="alpha/beta hydrolase"/>
    <property type="match status" value="1"/>
</dbReference>
<dbReference type="SUPFAM" id="SSF53474">
    <property type="entry name" value="alpha/beta-Hydrolases"/>
    <property type="match status" value="1"/>
</dbReference>
<keyword evidence="1" id="KW-0378">Hydrolase</keyword>
<sequence>MRKETLQFNSLGDSLTGMLFIPENKQSANAALLPAVIICHGAVDYKEHFFGFAMFLAENGYATLALDMHGHGESEGGRYHVKMAEWVPDVNAAIDVLAAHPEIDASRIGALGFSSGGTAVLEAAAQQSRLNALVTLDATVRNVINPLEVAFFKSVSKVGALKQKISGEDIKLSLYEMAIRVPVSCNPDVSQTFFDDPYFKAGYSAYPLPGAIESVVIDTLDRVDKITIPVCVIHGEDDQVDPPKSARLLYKKLRAQKQLNIIPRSGHVGHLDYQKDKIHDLAKQWFDIHL</sequence>
<dbReference type="PRINTS" id="PR00111">
    <property type="entry name" value="ABHYDROLASE"/>
</dbReference>
<protein>
    <submittedName>
        <fullName evidence="4">Lysophospholipase</fullName>
    </submittedName>
</protein>
<feature type="domain" description="Serine aminopeptidase S33" evidence="3">
    <location>
        <begin position="35"/>
        <end position="268"/>
    </location>
</feature>
<dbReference type="InterPro" id="IPR000073">
    <property type="entry name" value="AB_hydrolase_1"/>
</dbReference>
<dbReference type="EMBL" id="CP100390">
    <property type="protein sequence ID" value="UZE97150.1"/>
    <property type="molecule type" value="Genomic_DNA"/>
</dbReference>
<reference evidence="4" key="1">
    <citation type="submission" date="2022-06" db="EMBL/GenBank/DDBJ databases">
        <title>Alkalimarinus sp. nov., isolated from gut of a Alitta virens.</title>
        <authorList>
            <person name="Yang A.I."/>
            <person name="Shin N.-R."/>
        </authorList>
    </citation>
    <scope>NUCLEOTIDE SEQUENCE</scope>
    <source>
        <strain evidence="4">A2M4</strain>
    </source>
</reference>
<name>A0ABY6N533_9ALTE</name>
<evidence type="ECO:0000259" key="3">
    <source>
        <dbReference type="Pfam" id="PF12146"/>
    </source>
</evidence>